<feature type="signal peptide" evidence="1">
    <location>
        <begin position="1"/>
        <end position="23"/>
    </location>
</feature>
<dbReference type="EMBL" id="WMBB01000001">
    <property type="protein sequence ID" value="MTE11391.1"/>
    <property type="molecule type" value="Genomic_DNA"/>
</dbReference>
<organism evidence="2 3">
    <name type="scientific">Nocardia aurantiaca</name>
    <dbReference type="NCBI Taxonomy" id="2675850"/>
    <lineage>
        <taxon>Bacteria</taxon>
        <taxon>Bacillati</taxon>
        <taxon>Actinomycetota</taxon>
        <taxon>Actinomycetes</taxon>
        <taxon>Mycobacteriales</taxon>
        <taxon>Nocardiaceae</taxon>
        <taxon>Nocardia</taxon>
    </lineage>
</organism>
<proteinExistence type="predicted"/>
<gene>
    <name evidence="2" type="ORF">GLP40_01110</name>
</gene>
<reference evidence="2 3" key="1">
    <citation type="submission" date="2019-11" db="EMBL/GenBank/DDBJ databases">
        <title>Nocardia sp. nov. CT2-14 isolated from soil.</title>
        <authorList>
            <person name="Kanchanasin P."/>
            <person name="Tanasupawat S."/>
            <person name="Yuki M."/>
            <person name="Kudo T."/>
        </authorList>
    </citation>
    <scope>NUCLEOTIDE SEQUENCE [LARGE SCALE GENOMIC DNA]</scope>
    <source>
        <strain evidence="2 3">CT2-14</strain>
    </source>
</reference>
<keyword evidence="1" id="KW-0732">Signal</keyword>
<keyword evidence="3" id="KW-1185">Reference proteome</keyword>
<comment type="caution">
    <text evidence="2">The sequence shown here is derived from an EMBL/GenBank/DDBJ whole genome shotgun (WGS) entry which is preliminary data.</text>
</comment>
<dbReference type="RefSeq" id="WP_154785919.1">
    <property type="nucleotide sequence ID" value="NZ_WMBB01000001.1"/>
</dbReference>
<name>A0A6I3KPZ7_9NOCA</name>
<accession>A0A6I3KPZ7</accession>
<dbReference type="AlphaFoldDB" id="A0A6I3KPZ7"/>
<evidence type="ECO:0000313" key="2">
    <source>
        <dbReference type="EMBL" id="MTE11391.1"/>
    </source>
</evidence>
<evidence type="ECO:0000313" key="3">
    <source>
        <dbReference type="Proteomes" id="UP000432464"/>
    </source>
</evidence>
<protein>
    <submittedName>
        <fullName evidence="2">Uncharacterized protein</fullName>
    </submittedName>
</protein>
<feature type="chain" id="PRO_5038810074" evidence="1">
    <location>
        <begin position="24"/>
        <end position="134"/>
    </location>
</feature>
<dbReference type="Proteomes" id="UP000432464">
    <property type="component" value="Unassembled WGS sequence"/>
</dbReference>
<sequence>MSRSLRTRVLTVAVVGILGAVLAVETATTAYGEPHAVIHGRSEVTARVTGEKPDNNCQIAGSGISGPWGAVGPDGTVTLTLGAVHSNAEKLRVICEDPKRGDVSLHTVRSDRVTFDGLLSPIRQIMQHRFFVAG</sequence>
<evidence type="ECO:0000256" key="1">
    <source>
        <dbReference type="SAM" id="SignalP"/>
    </source>
</evidence>